<feature type="compositionally biased region" description="Low complexity" evidence="1">
    <location>
        <begin position="116"/>
        <end position="126"/>
    </location>
</feature>
<protein>
    <recommendedName>
        <fullName evidence="2">Immunity MXAN-0049 protein domain-containing protein</fullName>
    </recommendedName>
</protein>
<dbReference type="EMBL" id="PIUK01000219">
    <property type="protein sequence ID" value="MBY6277669.1"/>
    <property type="molecule type" value="Genomic_DNA"/>
</dbReference>
<dbReference type="Proteomes" id="UP000732377">
    <property type="component" value="Unassembled WGS sequence"/>
</dbReference>
<evidence type="ECO:0000313" key="4">
    <source>
        <dbReference type="Proteomes" id="UP000732377"/>
    </source>
</evidence>
<dbReference type="InterPro" id="IPR012433">
    <property type="entry name" value="Imm11"/>
</dbReference>
<feature type="compositionally biased region" description="Pro residues" evidence="1">
    <location>
        <begin position="328"/>
        <end position="350"/>
    </location>
</feature>
<evidence type="ECO:0000256" key="1">
    <source>
        <dbReference type="SAM" id="MobiDB-lite"/>
    </source>
</evidence>
<evidence type="ECO:0000259" key="2">
    <source>
        <dbReference type="Pfam" id="PF07791"/>
    </source>
</evidence>
<accession>A0A953LJX1</accession>
<name>A0A953LJX1_SYMTR</name>
<feature type="domain" description="Immunity MXAN-0049 protein" evidence="2">
    <location>
        <begin position="27"/>
        <end position="109"/>
    </location>
</feature>
<proteinExistence type="predicted"/>
<sequence>MFSRRAVDCIGDVLRANGELLPLDCESGEYYVYNVTNLTDALDEDRSQINRGEDGRVWSVWNPHFRPEALEGELIFKLVQHPTGDVYVTDEFVELVRMHRLKGFKFREVWNSDTADSTSAAESTQAGPQPAWATTLPAEPEPYTLPDAPALTSFRFPVTLAPEVPYGIHCPGAQAISVYAGGAPLVTGAGEWAFVTTLPGVSDYTVRVVTGRKPGPYTVTFHAPGAVRETAVAYDHPGPVTYVSTRAGHLWLKADRLPIARSFELTVQGATGIEWYLGSDKPVEGLEITGADPIISRFPPHGHYLYLARVLAPPGTPLRFSSRVDPPTASPSPPWPKSPPEVPEPDPAPDWTPDLALDPDEAARRAFLRLRAGEQAQLIRLIRRAAEQGDGALPDYHERLGLAVDESGPGMPGAGPSDPCEPFLASLTALDLPASLAHPLLGAAVAVRGALEAGGLSVESMAEALDVLALPCHLPWLRRHQGVMAQAFIDLVAAGDRSALKRNVQWDSIRSIPGLKALKAVDALVYGAFLRVAERAVLGRIAEICRSEEYTGWGHDLHERVKAEFVAPLMEMGDFAQGLVGEIGEGVGNWSGSYCLIDECERRMDVSPEYDHGQRASEVVLVSALEVLVPLMRKQRLPLYVRGQRWHPNEMRFWFEDREYVQERLRNLGVGWVQFINGVAQVIGSYHLGAKAPVKWTSDEPRPTISWAGTTRGLALYLLGLTTILGDELQSPGEGRSE</sequence>
<dbReference type="AlphaFoldDB" id="A0A953LJX1"/>
<dbReference type="Pfam" id="PF07791">
    <property type="entry name" value="Imm11"/>
    <property type="match status" value="1"/>
</dbReference>
<reference evidence="3" key="1">
    <citation type="submission" date="2017-11" db="EMBL/GenBank/DDBJ databases">
        <title>Three new genomes from thermophilic consortium.</title>
        <authorList>
            <person name="Quaggio R."/>
            <person name="Amgarten D."/>
            <person name="Setubal J.C."/>
        </authorList>
    </citation>
    <scope>NUCLEOTIDE SEQUENCE</scope>
    <source>
        <strain evidence="3">ZCTH01-B2</strain>
    </source>
</reference>
<comment type="caution">
    <text evidence="3">The sequence shown here is derived from an EMBL/GenBank/DDBJ whole genome shotgun (WGS) entry which is preliminary data.</text>
</comment>
<evidence type="ECO:0000313" key="3">
    <source>
        <dbReference type="EMBL" id="MBY6277669.1"/>
    </source>
</evidence>
<organism evidence="3 4">
    <name type="scientific">Symbiobacterium thermophilum</name>
    <dbReference type="NCBI Taxonomy" id="2734"/>
    <lineage>
        <taxon>Bacteria</taxon>
        <taxon>Bacillati</taxon>
        <taxon>Bacillota</taxon>
        <taxon>Clostridia</taxon>
        <taxon>Eubacteriales</taxon>
        <taxon>Symbiobacteriaceae</taxon>
        <taxon>Symbiobacterium</taxon>
    </lineage>
</organism>
<feature type="region of interest" description="Disordered" evidence="1">
    <location>
        <begin position="319"/>
        <end position="356"/>
    </location>
</feature>
<gene>
    <name evidence="3" type="ORF">CWE10_15960</name>
</gene>
<feature type="region of interest" description="Disordered" evidence="1">
    <location>
        <begin position="116"/>
        <end position="138"/>
    </location>
</feature>